<organism evidence="3">
    <name type="scientific">Clostridioides difficile</name>
    <name type="common">Peptoclostridium difficile</name>
    <dbReference type="NCBI Taxonomy" id="1496"/>
    <lineage>
        <taxon>Bacteria</taxon>
        <taxon>Bacillati</taxon>
        <taxon>Bacillota</taxon>
        <taxon>Clostridia</taxon>
        <taxon>Peptostreptococcales</taxon>
        <taxon>Peptostreptococcaceae</taxon>
        <taxon>Clostridioides</taxon>
    </lineage>
</organism>
<evidence type="ECO:0000313" key="4">
    <source>
        <dbReference type="EMBL" id="CDT67381.1"/>
    </source>
</evidence>
<dbReference type="EMBL" id="LK932485">
    <property type="protein sequence ID" value="CDS84497.1"/>
    <property type="molecule type" value="Genomic_DNA"/>
</dbReference>
<evidence type="ECO:0000259" key="1">
    <source>
        <dbReference type="Pfam" id="PF09359"/>
    </source>
</evidence>
<dbReference type="EMBL" id="LK932371">
    <property type="protein sequence ID" value="CDS84930.1"/>
    <property type="molecule type" value="Genomic_DNA"/>
</dbReference>
<gene>
    <name evidence="4" type="ORF">BN1095_630071</name>
    <name evidence="2" type="ORF">BN1096_340068</name>
    <name evidence="3" type="ORF">BN1097_350073</name>
</gene>
<accession>A0A069A8Z7</accession>
<dbReference type="CDD" id="cd07750">
    <property type="entry name" value="PolyPPase_VTC_like"/>
    <property type="match status" value="1"/>
</dbReference>
<name>A0A069A8Z7_CLODI</name>
<dbReference type="Gene3D" id="3.20.100.30">
    <property type="entry name" value="VTC, catalytic tunnel domain"/>
    <property type="match status" value="1"/>
</dbReference>
<dbReference type="AlphaFoldDB" id="A0A069A8Z7"/>
<dbReference type="InterPro" id="IPR018966">
    <property type="entry name" value="VTC_domain"/>
</dbReference>
<proteinExistence type="predicted"/>
<sequence length="229" mass="26903">MNKKLNYRFEMKHKITEADVLALKSRLYPIMKKDENASKDGKYLIRSLYFDTPEDKALLDKLNGIAIREKFRIRFYNNDCSYIRLEKKIKHYNMTSKLSTNLTKKEVINILNNDIEFLKESTNCLLREFYLKLKCERLEAKSIVDYNREAFIYPVGNVRVTIDSDIKTSVNSVDLFNKDLPTVSVIDENMTVLEVKYDEFIPDFIKDLIQINKTTSTAVSKYASSRLYI</sequence>
<dbReference type="InterPro" id="IPR042267">
    <property type="entry name" value="VTC_sf"/>
</dbReference>
<evidence type="ECO:0000313" key="3">
    <source>
        <dbReference type="EMBL" id="CDS84930.1"/>
    </source>
</evidence>
<dbReference type="RefSeq" id="WP_021390114.1">
    <property type="nucleotide sequence ID" value="NZ_BBYB01000162.1"/>
</dbReference>
<dbReference type="EMBL" id="LK933327">
    <property type="protein sequence ID" value="CDT67381.1"/>
    <property type="molecule type" value="Genomic_DNA"/>
</dbReference>
<feature type="domain" description="VTC" evidence="1">
    <location>
        <begin position="8"/>
        <end position="225"/>
    </location>
</feature>
<dbReference type="GO" id="GO:0006799">
    <property type="term" value="P:polyphosphate biosynthetic process"/>
    <property type="evidence" value="ECO:0007669"/>
    <property type="project" value="UniProtKB-ARBA"/>
</dbReference>
<dbReference type="Pfam" id="PF09359">
    <property type="entry name" value="VTC"/>
    <property type="match status" value="1"/>
</dbReference>
<protein>
    <recommendedName>
        <fullName evidence="1">VTC domain-containing protein</fullName>
    </recommendedName>
</protein>
<reference evidence="3" key="1">
    <citation type="submission" date="2014-07" db="EMBL/GenBank/DDBJ databases">
        <authorList>
            <person name="Monot Marc"/>
        </authorList>
    </citation>
    <scope>NUCLEOTIDE SEQUENCE</scope>
    <source>
        <strain evidence="4">7032989</strain>
        <strain evidence="3">7032994</strain>
    </source>
</reference>
<evidence type="ECO:0000313" key="2">
    <source>
        <dbReference type="EMBL" id="CDS84497.1"/>
    </source>
</evidence>